<evidence type="ECO:0000313" key="2">
    <source>
        <dbReference type="EMBL" id="NYG56405.1"/>
    </source>
</evidence>
<feature type="region of interest" description="Disordered" evidence="1">
    <location>
        <begin position="53"/>
        <end position="81"/>
    </location>
</feature>
<keyword evidence="3" id="KW-1185">Reference proteome</keyword>
<evidence type="ECO:0000256" key="1">
    <source>
        <dbReference type="SAM" id="MobiDB-lite"/>
    </source>
</evidence>
<feature type="compositionally biased region" description="Low complexity" evidence="1">
    <location>
        <begin position="60"/>
        <end position="75"/>
    </location>
</feature>
<protein>
    <submittedName>
        <fullName evidence="2">Uncharacterized protein</fullName>
    </submittedName>
</protein>
<proteinExistence type="predicted"/>
<evidence type="ECO:0000313" key="3">
    <source>
        <dbReference type="Proteomes" id="UP000544110"/>
    </source>
</evidence>
<dbReference type="EMBL" id="JACCAC010000001">
    <property type="protein sequence ID" value="NYG56405.1"/>
    <property type="molecule type" value="Genomic_DNA"/>
</dbReference>
<comment type="caution">
    <text evidence="2">The sequence shown here is derived from an EMBL/GenBank/DDBJ whole genome shotgun (WGS) entry which is preliminary data.</text>
</comment>
<sequence>MLTLVLSMLLITLVAGVVVAYVAFPHRGRPLPAAPWLGDALRRGVDALPTVAEEEREAPAARAPALVPAQRAPRQATRDRG</sequence>
<dbReference type="Proteomes" id="UP000544110">
    <property type="component" value="Unassembled WGS sequence"/>
</dbReference>
<dbReference type="AlphaFoldDB" id="A0A7Y9RYS1"/>
<gene>
    <name evidence="2" type="ORF">BJ989_002709</name>
</gene>
<accession>A0A7Y9RYS1</accession>
<organism evidence="2 3">
    <name type="scientific">Nocardioides perillae</name>
    <dbReference type="NCBI Taxonomy" id="1119534"/>
    <lineage>
        <taxon>Bacteria</taxon>
        <taxon>Bacillati</taxon>
        <taxon>Actinomycetota</taxon>
        <taxon>Actinomycetes</taxon>
        <taxon>Propionibacteriales</taxon>
        <taxon>Nocardioidaceae</taxon>
        <taxon>Nocardioides</taxon>
    </lineage>
</organism>
<name>A0A7Y9RYS1_9ACTN</name>
<reference evidence="2 3" key="1">
    <citation type="submission" date="2020-07" db="EMBL/GenBank/DDBJ databases">
        <title>Sequencing the genomes of 1000 actinobacteria strains.</title>
        <authorList>
            <person name="Klenk H.-P."/>
        </authorList>
    </citation>
    <scope>NUCLEOTIDE SEQUENCE [LARGE SCALE GENOMIC DNA]</scope>
    <source>
        <strain evidence="2 3">DSM 24552</strain>
    </source>
</reference>
<dbReference type="RefSeq" id="WP_179518664.1">
    <property type="nucleotide sequence ID" value="NZ_JACCAC010000001.1"/>
</dbReference>